<evidence type="ECO:0000259" key="3">
    <source>
        <dbReference type="Pfam" id="PF26366"/>
    </source>
</evidence>
<keyword evidence="2" id="KW-1133">Transmembrane helix</keyword>
<dbReference type="InterPro" id="IPR058407">
    <property type="entry name" value="DUF8094"/>
</dbReference>
<gene>
    <name evidence="4" type="ORF">JOF28_000679</name>
</gene>
<dbReference type="RefSeq" id="WP_209704475.1">
    <property type="nucleotide sequence ID" value="NZ_JAFIDA010000001.1"/>
</dbReference>
<evidence type="ECO:0000313" key="4">
    <source>
        <dbReference type="EMBL" id="MBP1325447.1"/>
    </source>
</evidence>
<name>A0A940PK79_9MICO</name>
<evidence type="ECO:0000256" key="2">
    <source>
        <dbReference type="SAM" id="Phobius"/>
    </source>
</evidence>
<keyword evidence="2" id="KW-0472">Membrane</keyword>
<dbReference type="Pfam" id="PF26366">
    <property type="entry name" value="DUF8094"/>
    <property type="match status" value="1"/>
</dbReference>
<evidence type="ECO:0000313" key="5">
    <source>
        <dbReference type="Proteomes" id="UP000675163"/>
    </source>
</evidence>
<proteinExistence type="predicted"/>
<keyword evidence="5" id="KW-1185">Reference proteome</keyword>
<feature type="compositionally biased region" description="Basic and acidic residues" evidence="1">
    <location>
        <begin position="115"/>
        <end position="136"/>
    </location>
</feature>
<accession>A0A940PK79</accession>
<dbReference type="AlphaFoldDB" id="A0A940PK79"/>
<feature type="transmembrane region" description="Helical" evidence="2">
    <location>
        <begin position="305"/>
        <end position="327"/>
    </location>
</feature>
<feature type="region of interest" description="Disordered" evidence="1">
    <location>
        <begin position="115"/>
        <end position="146"/>
    </location>
</feature>
<dbReference type="Proteomes" id="UP000675163">
    <property type="component" value="Unassembled WGS sequence"/>
</dbReference>
<sequence length="656" mass="68544">MRHVLAIVALVASGLLLLLGIGQRTFLAGPAEIRFPVDTQSDTGYAIIDAKEFAEVPGQANVVVRGDTAFVAIGATRDVRGWAEPFSHAELTVDPTSKTLLTGLVAPAVVDEAAGEERVETRDPRGSDLWVEERSVESTNTSEDANETDALRVPVALGADQSVIIASNGSDPIPADVALVWAQDRNTPWAGPLLAGGALLALIGGVLYLLAVDHDRRGLGPRRGRRGPLQGLRNRRWLRKGKTAAPIVAAAPAADHTDAPADISGAPEAAEAPAAETGPAVDGSAAADSGSKPLARIALPRARRFAALPALGVTLALGLSGCTASYWPQLGETAVVEETTTPAQDSRIAPVPVTGSQVERIVGHVEAIADESDETLDAELLATRFTGDALAQRAANYAIRAAMPEYAVVPPNLTHDELDYKLVQSTEGWPRTLFVTVASTPGDGTEDASPSIAMIMQQANAHSNYHVSRIIALRGGISMPQAAPAEEGTAVLSGDLETLVLQPAKVGEAYAALLQNGTDIPEAEFFNLDGDTLLENYGQARAAKAQVESDDKGQTMKFSATAHQGELQQTALSTGAGGALVATTVIEEQIVDADGGRYKPQAKDAVTALSGLSGEQDRLVQQVAHQLLFFVPSKSDETNTKIELLGVTSELVGATN</sequence>
<reference evidence="4" key="1">
    <citation type="submission" date="2021-02" db="EMBL/GenBank/DDBJ databases">
        <title>Sequencing the genomes of 1000 actinobacteria strains.</title>
        <authorList>
            <person name="Klenk H.-P."/>
        </authorList>
    </citation>
    <scope>NUCLEOTIDE SEQUENCE</scope>
    <source>
        <strain evidence="4">DSM 22850</strain>
    </source>
</reference>
<feature type="region of interest" description="Disordered" evidence="1">
    <location>
        <begin position="249"/>
        <end position="289"/>
    </location>
</feature>
<organism evidence="4 5">
    <name type="scientific">Leucobacter exalbidus</name>
    <dbReference type="NCBI Taxonomy" id="662960"/>
    <lineage>
        <taxon>Bacteria</taxon>
        <taxon>Bacillati</taxon>
        <taxon>Actinomycetota</taxon>
        <taxon>Actinomycetes</taxon>
        <taxon>Micrococcales</taxon>
        <taxon>Microbacteriaceae</taxon>
        <taxon>Leucobacter</taxon>
    </lineage>
</organism>
<feature type="transmembrane region" description="Helical" evidence="2">
    <location>
        <begin position="189"/>
        <end position="212"/>
    </location>
</feature>
<feature type="domain" description="DUF8094" evidence="3">
    <location>
        <begin position="353"/>
        <end position="655"/>
    </location>
</feature>
<comment type="caution">
    <text evidence="4">The sequence shown here is derived from an EMBL/GenBank/DDBJ whole genome shotgun (WGS) entry which is preliminary data.</text>
</comment>
<protein>
    <recommendedName>
        <fullName evidence="3">DUF8094 domain-containing protein</fullName>
    </recommendedName>
</protein>
<keyword evidence="2" id="KW-0812">Transmembrane</keyword>
<dbReference type="EMBL" id="JAFIDA010000001">
    <property type="protein sequence ID" value="MBP1325447.1"/>
    <property type="molecule type" value="Genomic_DNA"/>
</dbReference>
<evidence type="ECO:0000256" key="1">
    <source>
        <dbReference type="SAM" id="MobiDB-lite"/>
    </source>
</evidence>